<evidence type="ECO:0008006" key="3">
    <source>
        <dbReference type="Google" id="ProtNLM"/>
    </source>
</evidence>
<sequence>MSDAQKPINIVEGRTLQAFATPIAAFLWPESEALNAELAAEALKREAAAGEGVARSNVGGWHSDHDLLAWDIPAVKVLHRRILRMTADLTSATLRGGKGARFAFAIEAWANVARSGQYHLVHDHPGSHWSGVYYASVGTPDASERFNGRLELLDPRVATGMVPLHAGTFDERHMVTPEPGLMVLFPSWLRHHVLPFKGSGERISIAFNVRLQRPAEDAPAAPAEGA</sequence>
<gene>
    <name evidence="1" type="ORF">LNKW23_29060</name>
</gene>
<proteinExistence type="predicted"/>
<dbReference type="EMBL" id="BSYI01000023">
    <property type="protein sequence ID" value="GMG83693.1"/>
    <property type="molecule type" value="Genomic_DNA"/>
</dbReference>
<protein>
    <recommendedName>
        <fullName evidence="3">2OG-Fe(II) oxygenase</fullName>
    </recommendedName>
</protein>
<reference evidence="1 2" key="1">
    <citation type="submission" date="2023-04" db="EMBL/GenBank/DDBJ databases">
        <title>Marinoamorphus aggregata gen. nov., sp. Nov., isolate from tissue of brittle star Ophioplocus japonicus.</title>
        <authorList>
            <person name="Kawano K."/>
            <person name="Sawayama S."/>
            <person name="Nakagawa S."/>
        </authorList>
    </citation>
    <scope>NUCLEOTIDE SEQUENCE [LARGE SCALE GENOMIC DNA]</scope>
    <source>
        <strain evidence="1 2">NKW23</strain>
    </source>
</reference>
<dbReference type="RefSeq" id="WP_285672485.1">
    <property type="nucleotide sequence ID" value="NZ_BSYI01000023.1"/>
</dbReference>
<dbReference type="InterPro" id="IPR012668">
    <property type="entry name" value="CHP02466"/>
</dbReference>
<keyword evidence="2" id="KW-1185">Reference proteome</keyword>
<evidence type="ECO:0000313" key="2">
    <source>
        <dbReference type="Proteomes" id="UP001239909"/>
    </source>
</evidence>
<dbReference type="NCBIfam" id="TIGR02466">
    <property type="entry name" value="TIGR02466 family protein"/>
    <property type="match status" value="1"/>
</dbReference>
<accession>A0ABQ6LQY0</accession>
<dbReference type="Gene3D" id="2.60.120.620">
    <property type="entry name" value="q2cbj1_9rhob like domain"/>
    <property type="match status" value="1"/>
</dbReference>
<dbReference type="Pfam" id="PF13759">
    <property type="entry name" value="2OG-FeII_Oxy_5"/>
    <property type="match status" value="1"/>
</dbReference>
<dbReference type="Proteomes" id="UP001239909">
    <property type="component" value="Unassembled WGS sequence"/>
</dbReference>
<organism evidence="1 2">
    <name type="scientific">Paralimibaculum aggregatum</name>
    <dbReference type="NCBI Taxonomy" id="3036245"/>
    <lineage>
        <taxon>Bacteria</taxon>
        <taxon>Pseudomonadati</taxon>
        <taxon>Pseudomonadota</taxon>
        <taxon>Alphaproteobacteria</taxon>
        <taxon>Rhodobacterales</taxon>
        <taxon>Paracoccaceae</taxon>
        <taxon>Paralimibaculum</taxon>
    </lineage>
</organism>
<evidence type="ECO:0000313" key="1">
    <source>
        <dbReference type="EMBL" id="GMG83693.1"/>
    </source>
</evidence>
<comment type="caution">
    <text evidence="1">The sequence shown here is derived from an EMBL/GenBank/DDBJ whole genome shotgun (WGS) entry which is preliminary data.</text>
</comment>
<name>A0ABQ6LQY0_9RHOB</name>